<accession>A0A7K1SV24</accession>
<dbReference type="AlphaFoldDB" id="A0A7K1SV24"/>
<evidence type="ECO:0000313" key="2">
    <source>
        <dbReference type="EMBL" id="MVN21133.1"/>
    </source>
</evidence>
<feature type="chain" id="PRO_5029815055" evidence="1">
    <location>
        <begin position="21"/>
        <end position="600"/>
    </location>
</feature>
<evidence type="ECO:0000256" key="1">
    <source>
        <dbReference type="SAM" id="SignalP"/>
    </source>
</evidence>
<dbReference type="InterPro" id="IPR019734">
    <property type="entry name" value="TPR_rpt"/>
</dbReference>
<comment type="caution">
    <text evidence="2">The sequence shown here is derived from an EMBL/GenBank/DDBJ whole genome shotgun (WGS) entry which is preliminary data.</text>
</comment>
<keyword evidence="1" id="KW-0732">Signal</keyword>
<keyword evidence="3" id="KW-1185">Reference proteome</keyword>
<sequence>MKLFLSLLFSCFFLTATAQSDDVLLARQYMASGEKDKASQLYQKLFKQDNETYFKPYCYSLISLKKLDEAENLTKKMVKKHPENWDYTITLGSIYTEKGEVPKAETVYKEILKNLPADEGQISMIANQLYQAGNTDYTIKVFLQGRAILHNEQAFAIPLISMYRFQHNKMMMAAEYLNMLSYNPDYLYQAQNNIASQFDGAADYEVFKGLLLDKIQKNPQALVFIQLLTWQYLQQKEYDLALNQVIALSKRQKDNGEQVFQLCQTLNGNEAYDAAIRGYEFIIAKGKEQEYYIPARIELLNTKNLKVTSGKFQQQDLISLEKDYQDLLSEFGRNSSTAFAMQKLARLQAFKLHKTTEAEKLLEQAVQIQGLRPNLLADCKMDLGDVYLLNNQPWEATLLYSQVEKAFPNTNVAQEAKFRNARLAYFTGDFNWAKAQLDVLKAATSQLIANDALNLSLLITDNTTFDTTGNALKMYARADFLIYKEQADRALITLDSIDRVYPGNTLADDILMAKARIFIQQKQYPAAIIPLQKIVDEHPTELWADDAVFMMADLYENRLNNKPKAQILYQKIITDYPSSLWINDARKKFRVLRGDATPSS</sequence>
<feature type="signal peptide" evidence="1">
    <location>
        <begin position="1"/>
        <end position="20"/>
    </location>
</feature>
<dbReference type="Pfam" id="PF13174">
    <property type="entry name" value="TPR_6"/>
    <property type="match status" value="1"/>
</dbReference>
<name>A0A7K1SV24_9SPHI</name>
<protein>
    <submittedName>
        <fullName evidence="2">Tetratricopeptide repeat protein</fullName>
    </submittedName>
</protein>
<evidence type="ECO:0000313" key="3">
    <source>
        <dbReference type="Proteomes" id="UP000462014"/>
    </source>
</evidence>
<dbReference type="RefSeq" id="WP_157565239.1">
    <property type="nucleotide sequence ID" value="NZ_WPIK01000005.1"/>
</dbReference>
<dbReference type="EMBL" id="WPIK01000005">
    <property type="protein sequence ID" value="MVN21133.1"/>
    <property type="molecule type" value="Genomic_DNA"/>
</dbReference>
<dbReference type="Gene3D" id="1.25.40.10">
    <property type="entry name" value="Tetratricopeptide repeat domain"/>
    <property type="match status" value="3"/>
</dbReference>
<dbReference type="SUPFAM" id="SSF48452">
    <property type="entry name" value="TPR-like"/>
    <property type="match status" value="3"/>
</dbReference>
<dbReference type="Pfam" id="PF14559">
    <property type="entry name" value="TPR_19"/>
    <property type="match status" value="1"/>
</dbReference>
<proteinExistence type="predicted"/>
<dbReference type="InterPro" id="IPR011990">
    <property type="entry name" value="TPR-like_helical_dom_sf"/>
</dbReference>
<gene>
    <name evidence="2" type="ORF">GO621_06255</name>
</gene>
<organism evidence="2 3">
    <name type="scientific">Mucilaginibacter arboris</name>
    <dbReference type="NCBI Taxonomy" id="2682090"/>
    <lineage>
        <taxon>Bacteria</taxon>
        <taxon>Pseudomonadati</taxon>
        <taxon>Bacteroidota</taxon>
        <taxon>Sphingobacteriia</taxon>
        <taxon>Sphingobacteriales</taxon>
        <taxon>Sphingobacteriaceae</taxon>
        <taxon>Mucilaginibacter</taxon>
    </lineage>
</organism>
<reference evidence="2 3" key="1">
    <citation type="submission" date="2019-12" db="EMBL/GenBank/DDBJ databases">
        <title>Mucilaginibacter sp. HMF7410 genome sequencing and assembly.</title>
        <authorList>
            <person name="Kang H."/>
            <person name="Cha I."/>
            <person name="Kim H."/>
            <person name="Joh K."/>
        </authorList>
    </citation>
    <scope>NUCLEOTIDE SEQUENCE [LARGE SCALE GENOMIC DNA]</scope>
    <source>
        <strain evidence="2 3">HMF7410</strain>
    </source>
</reference>
<dbReference type="Proteomes" id="UP000462014">
    <property type="component" value="Unassembled WGS sequence"/>
</dbReference>